<sequence length="74" mass="8273">MHTAGAQHRKTFAVFCVFAFRARLQHFTTTARSRASISWHTLFTQLSRSGALWPTCYQRATATAPAVAWALCIS</sequence>
<proteinExistence type="predicted"/>
<name>A0A2M4DAD4_ANODA</name>
<dbReference type="EMBL" id="GGFL01010319">
    <property type="protein sequence ID" value="MBW74497.1"/>
    <property type="molecule type" value="Transcribed_RNA"/>
</dbReference>
<organism evidence="1">
    <name type="scientific">Anopheles darlingi</name>
    <name type="common">Mosquito</name>
    <dbReference type="NCBI Taxonomy" id="43151"/>
    <lineage>
        <taxon>Eukaryota</taxon>
        <taxon>Metazoa</taxon>
        <taxon>Ecdysozoa</taxon>
        <taxon>Arthropoda</taxon>
        <taxon>Hexapoda</taxon>
        <taxon>Insecta</taxon>
        <taxon>Pterygota</taxon>
        <taxon>Neoptera</taxon>
        <taxon>Endopterygota</taxon>
        <taxon>Diptera</taxon>
        <taxon>Nematocera</taxon>
        <taxon>Culicoidea</taxon>
        <taxon>Culicidae</taxon>
        <taxon>Anophelinae</taxon>
        <taxon>Anopheles</taxon>
    </lineage>
</organism>
<protein>
    <submittedName>
        <fullName evidence="1">Putative secreted protein</fullName>
    </submittedName>
</protein>
<accession>A0A2M4DAD4</accession>
<reference evidence="1" key="1">
    <citation type="submission" date="2018-01" db="EMBL/GenBank/DDBJ databases">
        <title>An insight into the sialome of Amazonian anophelines.</title>
        <authorList>
            <person name="Ribeiro J.M."/>
            <person name="Scarpassa V."/>
            <person name="Calvo E."/>
        </authorList>
    </citation>
    <scope>NUCLEOTIDE SEQUENCE</scope>
</reference>
<evidence type="ECO:0000313" key="1">
    <source>
        <dbReference type="EMBL" id="MBW74497.1"/>
    </source>
</evidence>
<dbReference type="AlphaFoldDB" id="A0A2M4DAD4"/>